<evidence type="ECO:0000313" key="2">
    <source>
        <dbReference type="Proteomes" id="UP000011770"/>
    </source>
</evidence>
<dbReference type="EMBL" id="AHOR02000053">
    <property type="protein sequence ID" value="EMF80462.1"/>
    <property type="molecule type" value="Genomic_DNA"/>
</dbReference>
<sequence>MEQTFQDIFSQPKVLTGQSVQIDRDCVWNSIVMHGTTMQNSTGFDQAKS</sequence>
<gene>
    <name evidence="1" type="ORF">LEP1GSC188_5176</name>
</gene>
<proteinExistence type="predicted"/>
<name>M3FJ33_9LEPT</name>
<evidence type="ECO:0000313" key="1">
    <source>
        <dbReference type="EMBL" id="EMF80462.1"/>
    </source>
</evidence>
<dbReference type="AlphaFoldDB" id="M3FJ33"/>
<comment type="caution">
    <text evidence="1">The sequence shown here is derived from an EMBL/GenBank/DDBJ whole genome shotgun (WGS) entry which is preliminary data.</text>
</comment>
<accession>M3FJ33</accession>
<reference evidence="1 2" key="1">
    <citation type="submission" date="2013-01" db="EMBL/GenBank/DDBJ databases">
        <authorList>
            <person name="Harkins D.M."/>
            <person name="Durkin A.S."/>
            <person name="Brinkac L.M."/>
            <person name="Haft D.H."/>
            <person name="Selengut J.D."/>
            <person name="Sanka R."/>
            <person name="DePew J."/>
            <person name="Purushe J."/>
            <person name="Tulsiani S.M."/>
            <person name="Graham G.C."/>
            <person name="Burns M.-A."/>
            <person name="Dohnt M.F."/>
            <person name="Smythe L.D."/>
            <person name="McKay D.B."/>
            <person name="Craig S.B."/>
            <person name="Vinetz J.M."/>
            <person name="Sutton G.G."/>
            <person name="Nierman W.C."/>
            <person name="Fouts D.E."/>
        </authorList>
    </citation>
    <scope>NUCLEOTIDE SEQUENCE [LARGE SCALE GENOMIC DNA]</scope>
    <source>
        <strain evidence="1 2">LT2116</strain>
    </source>
</reference>
<dbReference type="Proteomes" id="UP000011770">
    <property type="component" value="Unassembled WGS sequence"/>
</dbReference>
<organism evidence="1 2">
    <name type="scientific">Leptospira weilii serovar Topaz str. LT2116</name>
    <dbReference type="NCBI Taxonomy" id="1088540"/>
    <lineage>
        <taxon>Bacteria</taxon>
        <taxon>Pseudomonadati</taxon>
        <taxon>Spirochaetota</taxon>
        <taxon>Spirochaetia</taxon>
        <taxon>Leptospirales</taxon>
        <taxon>Leptospiraceae</taxon>
        <taxon>Leptospira</taxon>
    </lineage>
</organism>
<protein>
    <submittedName>
        <fullName evidence="1">Uncharacterized protein</fullName>
    </submittedName>
</protein>